<proteinExistence type="inferred from homology"/>
<evidence type="ECO:0000256" key="1">
    <source>
        <dbReference type="ARBA" id="ARBA00004571"/>
    </source>
</evidence>
<keyword evidence="9" id="KW-0406">Ion transport</keyword>
<reference evidence="20 21" key="1">
    <citation type="submission" date="2018-12" db="EMBL/GenBank/DDBJ databases">
        <authorList>
            <person name="Yang E."/>
        </authorList>
    </citation>
    <scope>NUCLEOTIDE SEQUENCE [LARGE SCALE GENOMIC DNA]</scope>
    <source>
        <strain evidence="20 21">SOD</strain>
    </source>
</reference>
<dbReference type="PANTHER" id="PTHR32552:SF68">
    <property type="entry name" value="FERRICHROME OUTER MEMBRANE TRANSPORTER_PHAGE RECEPTOR"/>
    <property type="match status" value="1"/>
</dbReference>
<evidence type="ECO:0000256" key="5">
    <source>
        <dbReference type="ARBA" id="ARBA00022496"/>
    </source>
</evidence>
<organism evidence="20 21">
    <name type="scientific">Massilia atriviolacea</name>
    <dbReference type="NCBI Taxonomy" id="2495579"/>
    <lineage>
        <taxon>Bacteria</taxon>
        <taxon>Pseudomonadati</taxon>
        <taxon>Pseudomonadota</taxon>
        <taxon>Betaproteobacteria</taxon>
        <taxon>Burkholderiales</taxon>
        <taxon>Oxalobacteraceae</taxon>
        <taxon>Telluria group</taxon>
        <taxon>Massilia</taxon>
    </lineage>
</organism>
<dbReference type="RefSeq" id="WP_126072186.1">
    <property type="nucleotide sequence ID" value="NZ_CP051166.1"/>
</dbReference>
<keyword evidence="6 14" id="KW-0812">Transmembrane</keyword>
<dbReference type="AlphaFoldDB" id="A0A430HTI3"/>
<gene>
    <name evidence="20" type="ORF">EJB06_01290</name>
</gene>
<keyword evidence="13 14" id="KW-0998">Cell outer membrane</keyword>
<feature type="chain" id="PRO_5019107557" evidence="17">
    <location>
        <begin position="45"/>
        <end position="731"/>
    </location>
</feature>
<dbReference type="InterPro" id="IPR037066">
    <property type="entry name" value="Plug_dom_sf"/>
</dbReference>
<evidence type="ECO:0000256" key="7">
    <source>
        <dbReference type="ARBA" id="ARBA00022729"/>
    </source>
</evidence>
<evidence type="ECO:0000256" key="16">
    <source>
        <dbReference type="SAM" id="MobiDB-lite"/>
    </source>
</evidence>
<evidence type="ECO:0000259" key="18">
    <source>
        <dbReference type="Pfam" id="PF00593"/>
    </source>
</evidence>
<evidence type="ECO:0000256" key="12">
    <source>
        <dbReference type="ARBA" id="ARBA00023170"/>
    </source>
</evidence>
<sequence length="731" mass="79112">MAHYAPVGPAYAGAAHCNPLPLAAAVRSALIFAALAAPASLAYAGEAADDAPAAVAMPVITVDGKKEDNGYVARRSGAGTKTDTPLIETPQSISVIPRERFEEQGAQTLRQTLNYSAGLVSSYFDSRVDSVTSRGGNPAMLQDGVQSNFGTYNTTRPDPYTLERVEVLRGPSSVLYGQGGIGGVVNLVSKRPMATSQREVQVQIGSNSRKQVSLDINQVLDKDGHWLARLVAVGRNSGTQVNMVDDDRKLIAPSLTWAPNANTSLTLLALRQEDQSGSMIGFFPWQGTLLPTKYGQIPTSLFTGEPGYDAYDTEQTALGYLFSHRFNDALSLRQTMRKTKSEVDYRSAYTSFTAVAATGRPARPVFNADQRTINRDLTQNLNNLETLLVDTQLEAKLATGPLQHTILFGADVQRVETRQASGRGVAAPLDVYAPVYGNYTRPASLAHLPTTNLRQNGYYLQDQVKYGPHWVAVLGLRHDGVTNDVEGRASARTDDSANTKRVGLLYLADGGWSPYVSYAESFLPLGGVDLGGKAFEPQRGEQWEAGLKWQPPGRNLMTTLAVYDLRDTNRKTADPANPLNSIQIGEVHVRGLELESAGNLGRDWDWTAGYAYTDATVSRSNGADKGKRLSGIPKHNVSAWLTHRFSVAQQDGFSAGAGVRYLGSSMDGLDQLETPDITLLDAMLSYSSGPLRVALNVTNLTDKVQISTCLARGDCFYGQRRAVALTARYTF</sequence>
<dbReference type="SUPFAM" id="SSF56935">
    <property type="entry name" value="Porins"/>
    <property type="match status" value="1"/>
</dbReference>
<dbReference type="InterPro" id="IPR039426">
    <property type="entry name" value="TonB-dep_rcpt-like"/>
</dbReference>
<dbReference type="Pfam" id="PF07715">
    <property type="entry name" value="Plug"/>
    <property type="match status" value="1"/>
</dbReference>
<dbReference type="NCBIfam" id="TIGR01783">
    <property type="entry name" value="TonB-siderophor"/>
    <property type="match status" value="1"/>
</dbReference>
<evidence type="ECO:0000256" key="3">
    <source>
        <dbReference type="ARBA" id="ARBA00022448"/>
    </source>
</evidence>
<evidence type="ECO:0000313" key="21">
    <source>
        <dbReference type="Proteomes" id="UP000278085"/>
    </source>
</evidence>
<keyword evidence="5" id="KW-0410">Iron transport</keyword>
<keyword evidence="7 17" id="KW-0732">Signal</keyword>
<dbReference type="GO" id="GO:0015891">
    <property type="term" value="P:siderophore transport"/>
    <property type="evidence" value="ECO:0007669"/>
    <property type="project" value="InterPro"/>
</dbReference>
<feature type="domain" description="TonB-dependent receptor-like beta-barrel" evidence="18">
    <location>
        <begin position="285"/>
        <end position="700"/>
    </location>
</feature>
<dbReference type="InterPro" id="IPR000531">
    <property type="entry name" value="Beta-barrel_TonB"/>
</dbReference>
<evidence type="ECO:0000256" key="9">
    <source>
        <dbReference type="ARBA" id="ARBA00023065"/>
    </source>
</evidence>
<keyword evidence="21" id="KW-1185">Reference proteome</keyword>
<keyword evidence="12 20" id="KW-0675">Receptor</keyword>
<name>A0A430HTI3_9BURK</name>
<keyword evidence="10 15" id="KW-0798">TonB box</keyword>
<dbReference type="InterPro" id="IPR010105">
    <property type="entry name" value="TonB_sidphr_rcpt"/>
</dbReference>
<dbReference type="Pfam" id="PF00593">
    <property type="entry name" value="TonB_dep_Rec_b-barrel"/>
    <property type="match status" value="1"/>
</dbReference>
<dbReference type="PROSITE" id="PS52016">
    <property type="entry name" value="TONB_DEPENDENT_REC_3"/>
    <property type="match status" value="1"/>
</dbReference>
<evidence type="ECO:0000313" key="20">
    <source>
        <dbReference type="EMBL" id="RSZ60802.1"/>
    </source>
</evidence>
<evidence type="ECO:0000256" key="14">
    <source>
        <dbReference type="PROSITE-ProRule" id="PRU01360"/>
    </source>
</evidence>
<evidence type="ECO:0000256" key="11">
    <source>
        <dbReference type="ARBA" id="ARBA00023136"/>
    </source>
</evidence>
<evidence type="ECO:0000256" key="13">
    <source>
        <dbReference type="ARBA" id="ARBA00023237"/>
    </source>
</evidence>
<dbReference type="GO" id="GO:0038023">
    <property type="term" value="F:signaling receptor activity"/>
    <property type="evidence" value="ECO:0007669"/>
    <property type="project" value="InterPro"/>
</dbReference>
<keyword evidence="8" id="KW-0408">Iron</keyword>
<evidence type="ECO:0000256" key="2">
    <source>
        <dbReference type="ARBA" id="ARBA00009810"/>
    </source>
</evidence>
<feature type="region of interest" description="Disordered" evidence="16">
    <location>
        <begin position="135"/>
        <end position="156"/>
    </location>
</feature>
<dbReference type="Proteomes" id="UP000278085">
    <property type="component" value="Unassembled WGS sequence"/>
</dbReference>
<evidence type="ECO:0000256" key="10">
    <source>
        <dbReference type="ARBA" id="ARBA00023077"/>
    </source>
</evidence>
<feature type="domain" description="TonB-dependent receptor plug" evidence="19">
    <location>
        <begin position="86"/>
        <end position="184"/>
    </location>
</feature>
<dbReference type="PANTHER" id="PTHR32552">
    <property type="entry name" value="FERRICHROME IRON RECEPTOR-RELATED"/>
    <property type="match status" value="1"/>
</dbReference>
<dbReference type="Gene3D" id="2.170.130.10">
    <property type="entry name" value="TonB-dependent receptor, plug domain"/>
    <property type="match status" value="1"/>
</dbReference>
<evidence type="ECO:0000256" key="15">
    <source>
        <dbReference type="RuleBase" id="RU003357"/>
    </source>
</evidence>
<feature type="compositionally biased region" description="Polar residues" evidence="16">
    <location>
        <begin position="144"/>
        <end position="156"/>
    </location>
</feature>
<dbReference type="GO" id="GO:0015344">
    <property type="term" value="F:siderophore uptake transmembrane transporter activity"/>
    <property type="evidence" value="ECO:0007669"/>
    <property type="project" value="TreeGrafter"/>
</dbReference>
<keyword evidence="3 14" id="KW-0813">Transport</keyword>
<dbReference type="Gene3D" id="2.40.170.20">
    <property type="entry name" value="TonB-dependent receptor, beta-barrel domain"/>
    <property type="match status" value="1"/>
</dbReference>
<evidence type="ECO:0000256" key="6">
    <source>
        <dbReference type="ARBA" id="ARBA00022692"/>
    </source>
</evidence>
<comment type="subcellular location">
    <subcellularLocation>
        <location evidence="1 14">Cell outer membrane</location>
        <topology evidence="1 14">Multi-pass membrane protein</topology>
    </subcellularLocation>
</comment>
<keyword evidence="11 14" id="KW-0472">Membrane</keyword>
<dbReference type="CDD" id="cd01347">
    <property type="entry name" value="ligand_gated_channel"/>
    <property type="match status" value="1"/>
</dbReference>
<evidence type="ECO:0000259" key="19">
    <source>
        <dbReference type="Pfam" id="PF07715"/>
    </source>
</evidence>
<evidence type="ECO:0000256" key="8">
    <source>
        <dbReference type="ARBA" id="ARBA00023004"/>
    </source>
</evidence>
<comment type="caution">
    <text evidence="20">The sequence shown here is derived from an EMBL/GenBank/DDBJ whole genome shotgun (WGS) entry which is preliminary data.</text>
</comment>
<accession>A0A430HTI3</accession>
<dbReference type="InterPro" id="IPR012910">
    <property type="entry name" value="Plug_dom"/>
</dbReference>
<dbReference type="EMBL" id="RXLQ01000001">
    <property type="protein sequence ID" value="RSZ60802.1"/>
    <property type="molecule type" value="Genomic_DNA"/>
</dbReference>
<dbReference type="GO" id="GO:0009279">
    <property type="term" value="C:cell outer membrane"/>
    <property type="evidence" value="ECO:0007669"/>
    <property type="project" value="UniProtKB-SubCell"/>
</dbReference>
<dbReference type="OrthoDB" id="127311at2"/>
<evidence type="ECO:0000256" key="4">
    <source>
        <dbReference type="ARBA" id="ARBA00022452"/>
    </source>
</evidence>
<protein>
    <submittedName>
        <fullName evidence="20">TonB-dependent siderophore receptor</fullName>
    </submittedName>
</protein>
<dbReference type="InterPro" id="IPR036942">
    <property type="entry name" value="Beta-barrel_TonB_sf"/>
</dbReference>
<evidence type="ECO:0000256" key="17">
    <source>
        <dbReference type="SAM" id="SignalP"/>
    </source>
</evidence>
<keyword evidence="4 14" id="KW-1134">Transmembrane beta strand</keyword>
<comment type="similarity">
    <text evidence="2 14 15">Belongs to the TonB-dependent receptor family.</text>
</comment>
<feature type="signal peptide" evidence="17">
    <location>
        <begin position="1"/>
        <end position="44"/>
    </location>
</feature>